<evidence type="ECO:0000256" key="1">
    <source>
        <dbReference type="SAM" id="MobiDB-lite"/>
    </source>
</evidence>
<dbReference type="RefSeq" id="WP_034953432.1">
    <property type="nucleotide sequence ID" value="NZ_JDST02000126.1"/>
</dbReference>
<accession>A0A7D5NCK5</accession>
<dbReference type="EMBL" id="JDST02000126">
    <property type="protein sequence ID" value="KFB74806.1"/>
    <property type="molecule type" value="Genomic_DNA"/>
</dbReference>
<dbReference type="Proteomes" id="UP000021315">
    <property type="component" value="Unassembled WGS sequence"/>
</dbReference>
<reference evidence="2 4" key="1">
    <citation type="submission" date="2014-02" db="EMBL/GenBank/DDBJ databases">
        <title>Expanding our view of genomic diversity in Candidatus Accumulibacter clades.</title>
        <authorList>
            <person name="Skennerton C.T."/>
            <person name="Barr J.J."/>
            <person name="Slater F.R."/>
            <person name="Bond P.L."/>
            <person name="Tyson G.W."/>
        </authorList>
    </citation>
    <scope>NUCLEOTIDE SEQUENCE [LARGE SCALE GENOMIC DNA]</scope>
    <source>
        <strain evidence="4">SK-02</strain>
    </source>
</reference>
<dbReference type="Proteomes" id="UP000509684">
    <property type="component" value="Chromosome"/>
</dbReference>
<feature type="region of interest" description="Disordered" evidence="1">
    <location>
        <begin position="78"/>
        <end position="112"/>
    </location>
</feature>
<feature type="compositionally biased region" description="Polar residues" evidence="1">
    <location>
        <begin position="78"/>
        <end position="90"/>
    </location>
</feature>
<reference evidence="3" key="3">
    <citation type="submission" date="2020-06" db="EMBL/GenBank/DDBJ databases">
        <authorList>
            <person name="Arumugam K."/>
            <person name="Besarab I."/>
            <person name="Haryono M."/>
            <person name="Bagci C."/>
            <person name="Beier S."/>
            <person name="Buchfink B."/>
            <person name="Gorska A."/>
            <person name="Qiu G."/>
            <person name="Huson D.H."/>
            <person name="Williams R.B."/>
        </authorList>
    </citation>
    <scope>NUCLEOTIDE SEQUENCE</scope>
    <source>
        <strain evidence="3">SSA1</strain>
    </source>
</reference>
<evidence type="ECO:0000313" key="2">
    <source>
        <dbReference type="EMBL" id="KFB74806.1"/>
    </source>
</evidence>
<gene>
    <name evidence="2" type="ORF">AW06_004218</name>
    <name evidence="3" type="ORF">HWD57_19095</name>
</gene>
<sequence>MPQGFGLSADLPRPGGQLGGLACRRDGLLMPTRLAERKGGTPQGYGLSADLPRPRGQLGGLARRRDGLLVPTRLAENPGTTAERQCSQGFGQFGREGRSGRRPAANRAGPVAAQMEQENTPFDVQQKLCRRIHICRDLLGQPLVCFRHQLEAH</sequence>
<organism evidence="2 4">
    <name type="scientific">Candidatus Accumulibacter cognatus</name>
    <dbReference type="NCBI Taxonomy" id="2954383"/>
    <lineage>
        <taxon>Bacteria</taxon>
        <taxon>Pseudomonadati</taxon>
        <taxon>Pseudomonadota</taxon>
        <taxon>Betaproteobacteria</taxon>
        <taxon>Candidatus Accumulibacter</taxon>
    </lineage>
</organism>
<feature type="region of interest" description="Disordered" evidence="1">
    <location>
        <begin position="36"/>
        <end position="55"/>
    </location>
</feature>
<reference evidence="3 5" key="2">
    <citation type="journal article" date="2019" name="Microbiome">
        <title>Annotated bacterial chromosomes from frame-shift-corrected long-read metagenomic data.</title>
        <authorList>
            <person name="Arumugam K."/>
            <person name="Bagci C."/>
            <person name="Bessarab I."/>
            <person name="Beier S."/>
            <person name="Buchfink B."/>
            <person name="Gorska A."/>
            <person name="Qiu G."/>
            <person name="Huson D.H."/>
            <person name="Williams R.B.H."/>
        </authorList>
    </citation>
    <scope>NUCLEOTIDE SEQUENCE [LARGE SCALE GENOMIC DNA]</scope>
    <source>
        <strain evidence="3">SSA1</strain>
    </source>
</reference>
<dbReference type="KEGG" id="acog:HWD57_19095"/>
<proteinExistence type="predicted"/>
<evidence type="ECO:0000313" key="4">
    <source>
        <dbReference type="Proteomes" id="UP000021315"/>
    </source>
</evidence>
<name>A0A080M137_9PROT</name>
<dbReference type="EMBL" id="CP058708">
    <property type="protein sequence ID" value="QLH51666.1"/>
    <property type="molecule type" value="Genomic_DNA"/>
</dbReference>
<protein>
    <submittedName>
        <fullName evidence="2">Uncharacterized protein</fullName>
    </submittedName>
</protein>
<dbReference type="STRING" id="1453999.AW06_004218"/>
<accession>A0A080M137</accession>
<evidence type="ECO:0000313" key="5">
    <source>
        <dbReference type="Proteomes" id="UP000509684"/>
    </source>
</evidence>
<dbReference type="AlphaFoldDB" id="A0A080M137"/>
<keyword evidence="4" id="KW-1185">Reference proteome</keyword>
<evidence type="ECO:0000313" key="3">
    <source>
        <dbReference type="EMBL" id="QLH51666.1"/>
    </source>
</evidence>